<dbReference type="EMBL" id="FOPW01000005">
    <property type="protein sequence ID" value="SFH42215.1"/>
    <property type="molecule type" value="Genomic_DNA"/>
</dbReference>
<sequence>MENDLVAELTRATGSQRQALTITGVARSTWQYRQAPRARVLKPIPQKERAYLSRIDSADRAVIETKITAGWKKGNAVDHTFASTWDAGVMLAGRRSWWRIAADIEDQSAHPIVPTRRGSKTPCAKPVLIATGPMHVWSWDITDLHSPWRGKAFKAYSIIDIWSRKIVGFRAEDRESDHLAVDMFETAFREQGTPKFVHADSGPSMRSDALAVLLSGLDVAKTHNRPYVSNDNPYSESEFRTMKYRPNYPGIFDSLESARDHLNDYVPWYNTSHKHSGIALFSPLEVHDGSWRRAHFKRDLALQRYHRTSIQNGSVHDPQPQPQPAPSGSIIVPTKSSKTKPSDSTQLDVDTGNSRSGHDPQLD</sequence>
<feature type="region of interest" description="Disordered" evidence="1">
    <location>
        <begin position="310"/>
        <end position="363"/>
    </location>
</feature>
<reference evidence="4 6" key="2">
    <citation type="submission" date="2019-03" db="EMBL/GenBank/DDBJ databases">
        <title>Genomics of glacier-inhabiting Cryobacterium strains.</title>
        <authorList>
            <person name="Liu Q."/>
            <person name="Xin Y.-H."/>
        </authorList>
    </citation>
    <scope>NUCLEOTIDE SEQUENCE [LARGE SCALE GENOMIC DNA]</scope>
    <source>
        <strain evidence="4 6">Hh34</strain>
    </source>
</reference>
<dbReference type="EMBL" id="SOFE01000023">
    <property type="protein sequence ID" value="TFB82804.1"/>
    <property type="molecule type" value="Genomic_DNA"/>
</dbReference>
<gene>
    <name evidence="4" type="ORF">E3O11_13155</name>
    <name evidence="3" type="ORF">SAMN05216274_1052</name>
</gene>
<proteinExistence type="predicted"/>
<evidence type="ECO:0000313" key="3">
    <source>
        <dbReference type="EMBL" id="SFH42215.1"/>
    </source>
</evidence>
<dbReference type="GO" id="GO:0003676">
    <property type="term" value="F:nucleic acid binding"/>
    <property type="evidence" value="ECO:0007669"/>
    <property type="project" value="InterPro"/>
</dbReference>
<dbReference type="Proteomes" id="UP000297963">
    <property type="component" value="Unassembled WGS sequence"/>
</dbReference>
<dbReference type="Gene3D" id="3.30.420.10">
    <property type="entry name" value="Ribonuclease H-like superfamily/Ribonuclease H"/>
    <property type="match status" value="1"/>
</dbReference>
<dbReference type="PANTHER" id="PTHR46889:SF4">
    <property type="entry name" value="TRANSPOSASE INSO FOR INSERTION SEQUENCE ELEMENT IS911B-RELATED"/>
    <property type="match status" value="1"/>
</dbReference>
<protein>
    <submittedName>
        <fullName evidence="3">Integrase core domain-containing protein</fullName>
    </submittedName>
    <submittedName>
        <fullName evidence="4">Transposase</fullName>
    </submittedName>
</protein>
<dbReference type="GO" id="GO:0015074">
    <property type="term" value="P:DNA integration"/>
    <property type="evidence" value="ECO:0007669"/>
    <property type="project" value="InterPro"/>
</dbReference>
<feature type="compositionally biased region" description="Polar residues" evidence="1">
    <location>
        <begin position="346"/>
        <end position="355"/>
    </location>
</feature>
<dbReference type="SUPFAM" id="SSF53098">
    <property type="entry name" value="Ribonuclease H-like"/>
    <property type="match status" value="1"/>
</dbReference>
<dbReference type="AlphaFoldDB" id="A0A1I2ZX42"/>
<dbReference type="InterPro" id="IPR001584">
    <property type="entry name" value="Integrase_cat-core"/>
</dbReference>
<dbReference type="InterPro" id="IPR012337">
    <property type="entry name" value="RNaseH-like_sf"/>
</dbReference>
<dbReference type="Pfam" id="PF00665">
    <property type="entry name" value="rve"/>
    <property type="match status" value="1"/>
</dbReference>
<evidence type="ECO:0000313" key="6">
    <source>
        <dbReference type="Proteomes" id="UP000297963"/>
    </source>
</evidence>
<evidence type="ECO:0000313" key="4">
    <source>
        <dbReference type="EMBL" id="TFB82804.1"/>
    </source>
</evidence>
<dbReference type="RefSeq" id="WP_092448993.1">
    <property type="nucleotide sequence ID" value="NZ_BKAC01000004.1"/>
</dbReference>
<organism evidence="4 6">
    <name type="scientific">Cryobacterium levicorallinum</name>
    <dbReference type="NCBI Taxonomy" id="995038"/>
    <lineage>
        <taxon>Bacteria</taxon>
        <taxon>Bacillati</taxon>
        <taxon>Actinomycetota</taxon>
        <taxon>Actinomycetes</taxon>
        <taxon>Micrococcales</taxon>
        <taxon>Microbacteriaceae</taxon>
        <taxon>Cryobacterium</taxon>
    </lineage>
</organism>
<keyword evidence="5" id="KW-1185">Reference proteome</keyword>
<dbReference type="PROSITE" id="PS50994">
    <property type="entry name" value="INTEGRASE"/>
    <property type="match status" value="1"/>
</dbReference>
<dbReference type="InterPro" id="IPR036397">
    <property type="entry name" value="RNaseH_sf"/>
</dbReference>
<evidence type="ECO:0000259" key="2">
    <source>
        <dbReference type="PROSITE" id="PS50994"/>
    </source>
</evidence>
<dbReference type="STRING" id="995038.SAMN05216274_1052"/>
<evidence type="ECO:0000313" key="5">
    <source>
        <dbReference type="Proteomes" id="UP000199681"/>
    </source>
</evidence>
<reference evidence="3 5" key="1">
    <citation type="submission" date="2016-10" db="EMBL/GenBank/DDBJ databases">
        <authorList>
            <person name="Varghese N."/>
            <person name="Submissions S."/>
        </authorList>
    </citation>
    <scope>NUCLEOTIDE SEQUENCE [LARGE SCALE GENOMIC DNA]</scope>
    <source>
        <strain evidence="3 5">GMCC 1.11211</strain>
    </source>
</reference>
<name>A0A1I2ZX42_9MICO</name>
<feature type="domain" description="Integrase catalytic" evidence="2">
    <location>
        <begin position="129"/>
        <end position="291"/>
    </location>
</feature>
<comment type="caution">
    <text evidence="4">The sequence shown here is derived from an EMBL/GenBank/DDBJ whole genome shotgun (WGS) entry which is preliminary data.</text>
</comment>
<dbReference type="InterPro" id="IPR050900">
    <property type="entry name" value="Transposase_IS3/IS150/IS904"/>
</dbReference>
<dbReference type="Proteomes" id="UP000199681">
    <property type="component" value="Unassembled WGS sequence"/>
</dbReference>
<dbReference type="PANTHER" id="PTHR46889">
    <property type="entry name" value="TRANSPOSASE INSF FOR INSERTION SEQUENCE IS3B-RELATED"/>
    <property type="match status" value="1"/>
</dbReference>
<accession>A0A1I2ZX42</accession>
<evidence type="ECO:0000256" key="1">
    <source>
        <dbReference type="SAM" id="MobiDB-lite"/>
    </source>
</evidence>